<evidence type="ECO:0000313" key="3">
    <source>
        <dbReference type="EMBL" id="NGN85259.1"/>
    </source>
</evidence>
<dbReference type="Proteomes" id="UP000479226">
    <property type="component" value="Unassembled WGS sequence"/>
</dbReference>
<protein>
    <recommendedName>
        <fullName evidence="5">Transposase</fullName>
    </recommendedName>
</protein>
<gene>
    <name evidence="3" type="ORF">G6N77_17580</name>
</gene>
<evidence type="ECO:0000256" key="2">
    <source>
        <dbReference type="SAM" id="MobiDB-lite"/>
    </source>
</evidence>
<dbReference type="RefSeq" id="WP_165183472.1">
    <property type="nucleotide sequence ID" value="NZ_JAAKZI010000043.1"/>
</dbReference>
<accession>A0ABX0DEA4</accession>
<feature type="coiled-coil region" evidence="1">
    <location>
        <begin position="84"/>
        <end position="111"/>
    </location>
</feature>
<dbReference type="SUPFAM" id="SSF46689">
    <property type="entry name" value="Homeodomain-like"/>
    <property type="match status" value="1"/>
</dbReference>
<dbReference type="InterPro" id="IPR009057">
    <property type="entry name" value="Homeodomain-like_sf"/>
</dbReference>
<dbReference type="EMBL" id="JAAKZI010000043">
    <property type="protein sequence ID" value="NGN85259.1"/>
    <property type="molecule type" value="Genomic_DNA"/>
</dbReference>
<organism evidence="3 4">
    <name type="scientific">Arthrobacter silviterrae</name>
    <dbReference type="NCBI Taxonomy" id="2026658"/>
    <lineage>
        <taxon>Bacteria</taxon>
        <taxon>Bacillati</taxon>
        <taxon>Actinomycetota</taxon>
        <taxon>Actinomycetes</taxon>
        <taxon>Micrococcales</taxon>
        <taxon>Micrococcaceae</taxon>
        <taxon>Arthrobacter</taxon>
    </lineage>
</organism>
<sequence length="131" mass="14567">MSNLGPRAGGPTPRRSYSPAQKLAHLSAYETARDDGAGCGAYLRREGIYSSQITEWRKLRDAGVLEGKKPGEKVGKPTAEQAEIGRLRRQLEVSERKLARTEAALSIMEKARLLLEDISESAEQQPWYKKP</sequence>
<proteinExistence type="predicted"/>
<keyword evidence="1" id="KW-0175">Coiled coil</keyword>
<evidence type="ECO:0008006" key="5">
    <source>
        <dbReference type="Google" id="ProtNLM"/>
    </source>
</evidence>
<keyword evidence="4" id="KW-1185">Reference proteome</keyword>
<reference evidence="3 4" key="1">
    <citation type="submission" date="2020-02" db="EMBL/GenBank/DDBJ databases">
        <title>Genome sequence of the type strain DSM 27180 of Arthrobacter silviterrae.</title>
        <authorList>
            <person name="Gao J."/>
            <person name="Sun J."/>
        </authorList>
    </citation>
    <scope>NUCLEOTIDE SEQUENCE [LARGE SCALE GENOMIC DNA]</scope>
    <source>
        <strain evidence="3 4">DSM 27180</strain>
    </source>
</reference>
<evidence type="ECO:0000313" key="4">
    <source>
        <dbReference type="Proteomes" id="UP000479226"/>
    </source>
</evidence>
<name>A0ABX0DEA4_9MICC</name>
<feature type="region of interest" description="Disordered" evidence="2">
    <location>
        <begin position="1"/>
        <end position="21"/>
    </location>
</feature>
<evidence type="ECO:0000256" key="1">
    <source>
        <dbReference type="SAM" id="Coils"/>
    </source>
</evidence>
<comment type="caution">
    <text evidence="3">The sequence shown here is derived from an EMBL/GenBank/DDBJ whole genome shotgun (WGS) entry which is preliminary data.</text>
</comment>